<feature type="transmembrane region" description="Helical" evidence="1">
    <location>
        <begin position="339"/>
        <end position="360"/>
    </location>
</feature>
<evidence type="ECO:0000256" key="1">
    <source>
        <dbReference type="SAM" id="Phobius"/>
    </source>
</evidence>
<sequence length="403" mass="44241">MTTSSAPPPLPAAATRGDCANCGTPLLGEHCYACGQPVKGLVRHFSSLVGDVLDSVFEWDSRTPRTLWPLLARPGYLSLEYFAGRRIRYVSPFRLFFFIAIVTFFIGKLVISFGNENPVQLGGDSAIETARSVAEVETARDRALAELAAERAELAPKIAAAEDDARVPNVGTITGLRTADAALQAAETAIRAQADERIAAFRTAEETGGPPPVPRVNRLTFGPDDWDPVTNPIVVGWLPGFANDWLNRQVGRAEKNVQRLQEDPDLLKDSLLGAVPSTLFVLLPLFALMLKIAYVFKRRLYMEHLIVALHSHAFMCLALLLVFVAMALERWLAPDGGGIGIVFKVLEAALWTWMPIYLLLMQKRVYRQGWTMTLIKYGVIGLSYSILLSLGAAFTTVASVVWL</sequence>
<proteinExistence type="predicted"/>
<comment type="caution">
    <text evidence="2">The sequence shown here is derived from an EMBL/GenBank/DDBJ whole genome shotgun (WGS) entry which is preliminary data.</text>
</comment>
<feature type="transmembrane region" description="Helical" evidence="1">
    <location>
        <begin position="381"/>
        <end position="402"/>
    </location>
</feature>
<feature type="transmembrane region" description="Helical" evidence="1">
    <location>
        <begin position="271"/>
        <end position="293"/>
    </location>
</feature>
<organism evidence="2 3">
    <name type="scientific">Luteimonas rhizosphaericola</name>
    <dbReference type="NCBI Taxonomy" id="3042024"/>
    <lineage>
        <taxon>Bacteria</taxon>
        <taxon>Pseudomonadati</taxon>
        <taxon>Pseudomonadota</taxon>
        <taxon>Gammaproteobacteria</taxon>
        <taxon>Lysobacterales</taxon>
        <taxon>Lysobacteraceae</taxon>
        <taxon>Luteimonas</taxon>
    </lineage>
</organism>
<feature type="transmembrane region" description="Helical" evidence="1">
    <location>
        <begin position="305"/>
        <end position="327"/>
    </location>
</feature>
<dbReference type="RefSeq" id="WP_280601349.1">
    <property type="nucleotide sequence ID" value="NZ_JARXRN010000021.1"/>
</dbReference>
<reference evidence="2 3" key="1">
    <citation type="submission" date="2023-04" db="EMBL/GenBank/DDBJ databases">
        <title>Luteimonas sp. M1R5S18.</title>
        <authorList>
            <person name="Sun J.-Q."/>
        </authorList>
    </citation>
    <scope>NUCLEOTIDE SEQUENCE [LARGE SCALE GENOMIC DNA]</scope>
    <source>
        <strain evidence="2 3">M1R5S18</strain>
    </source>
</reference>
<protein>
    <submittedName>
        <fullName evidence="2">DUF3667 domain-containing protein</fullName>
    </submittedName>
</protein>
<name>A0ABT6JIV9_9GAMM</name>
<dbReference type="EMBL" id="JARXRN010000021">
    <property type="protein sequence ID" value="MDH5830619.1"/>
    <property type="molecule type" value="Genomic_DNA"/>
</dbReference>
<keyword evidence="1" id="KW-1133">Transmembrane helix</keyword>
<keyword evidence="3" id="KW-1185">Reference proteome</keyword>
<evidence type="ECO:0000313" key="2">
    <source>
        <dbReference type="EMBL" id="MDH5830619.1"/>
    </source>
</evidence>
<evidence type="ECO:0000313" key="3">
    <source>
        <dbReference type="Proteomes" id="UP001156831"/>
    </source>
</evidence>
<feature type="transmembrane region" description="Helical" evidence="1">
    <location>
        <begin position="95"/>
        <end position="114"/>
    </location>
</feature>
<accession>A0ABT6JIV9</accession>
<gene>
    <name evidence="2" type="ORF">QFW80_08845</name>
</gene>
<dbReference type="InterPro" id="IPR022134">
    <property type="entry name" value="DUF3667"/>
</dbReference>
<keyword evidence="1" id="KW-0812">Transmembrane</keyword>
<dbReference type="Proteomes" id="UP001156831">
    <property type="component" value="Unassembled WGS sequence"/>
</dbReference>
<dbReference type="Pfam" id="PF12412">
    <property type="entry name" value="DUF3667"/>
    <property type="match status" value="1"/>
</dbReference>
<keyword evidence="1" id="KW-0472">Membrane</keyword>